<dbReference type="PANTHER" id="PTHR46622:SF3">
    <property type="entry name" value="ZINC ION BINDING PROTEIN"/>
    <property type="match status" value="1"/>
</dbReference>
<organism evidence="2 3">
    <name type="scientific">Eucalyptus globulus</name>
    <name type="common">Tasmanian blue gum</name>
    <dbReference type="NCBI Taxonomy" id="34317"/>
    <lineage>
        <taxon>Eukaryota</taxon>
        <taxon>Viridiplantae</taxon>
        <taxon>Streptophyta</taxon>
        <taxon>Embryophyta</taxon>
        <taxon>Tracheophyta</taxon>
        <taxon>Spermatophyta</taxon>
        <taxon>Magnoliopsida</taxon>
        <taxon>eudicotyledons</taxon>
        <taxon>Gunneridae</taxon>
        <taxon>Pentapetalae</taxon>
        <taxon>rosids</taxon>
        <taxon>malvids</taxon>
        <taxon>Myrtales</taxon>
        <taxon>Myrtaceae</taxon>
        <taxon>Myrtoideae</taxon>
        <taxon>Eucalypteae</taxon>
        <taxon>Eucalyptus</taxon>
    </lineage>
</organism>
<dbReference type="Proteomes" id="UP001634007">
    <property type="component" value="Unassembled WGS sequence"/>
</dbReference>
<keyword evidence="3" id="KW-1185">Reference proteome</keyword>
<dbReference type="AlphaFoldDB" id="A0ABD3KCI8"/>
<gene>
    <name evidence="2" type="ORF">ACJRO7_023898</name>
</gene>
<reference evidence="2 3" key="1">
    <citation type="submission" date="2024-11" db="EMBL/GenBank/DDBJ databases">
        <title>Chromosome-level genome assembly of Eucalyptus globulus Labill. provides insights into its genome evolution.</title>
        <authorList>
            <person name="Li X."/>
        </authorList>
    </citation>
    <scope>NUCLEOTIDE SEQUENCE [LARGE SCALE GENOMIC DNA]</scope>
    <source>
        <strain evidence="2">CL2024</strain>
        <tissue evidence="2">Fresh tender leaves</tissue>
    </source>
</reference>
<dbReference type="InterPro" id="IPR013536">
    <property type="entry name" value="WLM_dom"/>
</dbReference>
<dbReference type="EMBL" id="JBJKBG010000006">
    <property type="protein sequence ID" value="KAL3734621.1"/>
    <property type="molecule type" value="Genomic_DNA"/>
</dbReference>
<accession>A0ABD3KCI8</accession>
<dbReference type="PANTHER" id="PTHR46622">
    <property type="entry name" value="DNA-DEPENDENT METALLOPROTEASE WSS1"/>
    <property type="match status" value="1"/>
</dbReference>
<evidence type="ECO:0000313" key="3">
    <source>
        <dbReference type="Proteomes" id="UP001634007"/>
    </source>
</evidence>
<evidence type="ECO:0000259" key="1">
    <source>
        <dbReference type="PROSITE" id="PS51397"/>
    </source>
</evidence>
<protein>
    <recommendedName>
        <fullName evidence="1">WLM domain-containing protein</fullName>
    </recommendedName>
</protein>
<dbReference type="InterPro" id="IPR053000">
    <property type="entry name" value="WSS1-like_metalloprotease"/>
</dbReference>
<comment type="caution">
    <text evidence="2">The sequence shown here is derived from an EMBL/GenBank/DDBJ whole genome shotgun (WGS) entry which is preliminary data.</text>
</comment>
<proteinExistence type="predicted"/>
<dbReference type="PROSITE" id="PS51397">
    <property type="entry name" value="WLM"/>
    <property type="match status" value="1"/>
</dbReference>
<name>A0ABD3KCI8_EUCGL</name>
<sequence>MHVKLRFRRPSGDDHFYPYDQVLDTMLCKFSPKALGHHDVKFYRLWDEPRKECKMLMAKVITGTGPGFDLPRRRLGCFSKKPPISSVQQTALAAAERRAVLGSLRPFGPRCLAGDSR</sequence>
<dbReference type="Pfam" id="PF08325">
    <property type="entry name" value="WLM"/>
    <property type="match status" value="1"/>
</dbReference>
<feature type="domain" description="WLM" evidence="1">
    <location>
        <begin position="1"/>
        <end position="100"/>
    </location>
</feature>
<evidence type="ECO:0000313" key="2">
    <source>
        <dbReference type="EMBL" id="KAL3734621.1"/>
    </source>
</evidence>